<dbReference type="RefSeq" id="WP_407991514.1">
    <property type="nucleotide sequence ID" value="NZ_AP035881.2"/>
</dbReference>
<reference evidence="1" key="1">
    <citation type="submission" date="2024-07" db="EMBL/GenBank/DDBJ databases">
        <title>Complete genome sequences of cellulolytic bacteria, Kitasatospora sp. CMC57 and Streptomyces sp. CMC78, isolated from Japanese agricultural soil.</title>
        <authorList>
            <person name="Hashimoto T."/>
            <person name="Ito M."/>
            <person name="Iwamoto M."/>
            <person name="Fukahori D."/>
            <person name="Shoda T."/>
            <person name="Sakoda M."/>
            <person name="Morohoshi T."/>
            <person name="Mitsuboshi M."/>
            <person name="Nishizawa T."/>
        </authorList>
    </citation>
    <scope>NUCLEOTIDE SEQUENCE</scope>
    <source>
        <strain evidence="1">CMC57</strain>
    </source>
</reference>
<proteinExistence type="predicted"/>
<protein>
    <submittedName>
        <fullName evidence="1">Uncharacterized protein</fullName>
    </submittedName>
</protein>
<evidence type="ECO:0000313" key="1">
    <source>
        <dbReference type="EMBL" id="BFP49400.1"/>
    </source>
</evidence>
<dbReference type="EMBL" id="AP035881">
    <property type="protein sequence ID" value="BFP49400.1"/>
    <property type="molecule type" value="Genomic_DNA"/>
</dbReference>
<gene>
    <name evidence="1" type="ORF">KCMC57_57680</name>
</gene>
<dbReference type="AlphaFoldDB" id="A0AB33K5B3"/>
<name>A0AB33K5B3_9ACTN</name>
<accession>A0AB33K5B3</accession>
<sequence>MTPSSVPPTDSPPPGLPMGAQVVALAAEAEEQVRGGLWQFAPPEAALAMKTADGLAEQVGPAAEQEQLPVIDRLERLREVLAVLAIGTARTHGQLAWFLSRASTVFTPVLHWRALPADPRRSFGTVVPTPEELADAERAVRRLHTTLTRTACGAVGCGERPAADA</sequence>
<organism evidence="1">
    <name type="scientific">Kitasatospora sp. CMC57</name>
    <dbReference type="NCBI Taxonomy" id="3231513"/>
    <lineage>
        <taxon>Bacteria</taxon>
        <taxon>Bacillati</taxon>
        <taxon>Actinomycetota</taxon>
        <taxon>Actinomycetes</taxon>
        <taxon>Kitasatosporales</taxon>
        <taxon>Streptomycetaceae</taxon>
        <taxon>Kitasatospora</taxon>
    </lineage>
</organism>